<dbReference type="SUPFAM" id="SSF46689">
    <property type="entry name" value="Homeodomain-like"/>
    <property type="match status" value="1"/>
</dbReference>
<dbReference type="Gene3D" id="1.10.357.10">
    <property type="entry name" value="Tetracycline Repressor, domain 2"/>
    <property type="match status" value="1"/>
</dbReference>
<dbReference type="Pfam" id="PF17937">
    <property type="entry name" value="TetR_C_28"/>
    <property type="match status" value="1"/>
</dbReference>
<dbReference type="PANTHER" id="PTHR30055:SF234">
    <property type="entry name" value="HTH-TYPE TRANSCRIPTIONAL REGULATOR BETI"/>
    <property type="match status" value="1"/>
</dbReference>
<name>A0A136PQ96_9ACTN</name>
<dbReference type="PROSITE" id="PS50977">
    <property type="entry name" value="HTH_TETR_2"/>
    <property type="match status" value="1"/>
</dbReference>
<evidence type="ECO:0000256" key="2">
    <source>
        <dbReference type="ARBA" id="ARBA00023125"/>
    </source>
</evidence>
<accession>A0A136PQ96</accession>
<dbReference type="AlphaFoldDB" id="A0A136PQ96"/>
<evidence type="ECO:0000256" key="3">
    <source>
        <dbReference type="ARBA" id="ARBA00023163"/>
    </source>
</evidence>
<dbReference type="RefSeq" id="WP_067367728.1">
    <property type="nucleotide sequence ID" value="NZ_JBIUBN010000022.1"/>
</dbReference>
<sequence>MARKAGRPPEQTRRLLLDAAATVIRDRGITATLDDIARAAGVSKGGLLYHFASKDDLVLALAADLLDGFRREVEAALSPGDEAPGRLARAYVRACLDPSVDERTLRDSITLTAHLMTSPEVERLSRDDARRWQDELRADGLPDDVLTLVVAAADGASSAPLWGGGAYPGDLGLLRDQLVAVTHDPGHWQKLDGSRHADR</sequence>
<organism evidence="6 7">
    <name type="scientific">Micromonospora rosaria</name>
    <dbReference type="NCBI Taxonomy" id="47874"/>
    <lineage>
        <taxon>Bacteria</taxon>
        <taxon>Bacillati</taxon>
        <taxon>Actinomycetota</taxon>
        <taxon>Actinomycetes</taxon>
        <taxon>Micromonosporales</taxon>
        <taxon>Micromonosporaceae</taxon>
        <taxon>Micromonospora</taxon>
    </lineage>
</organism>
<keyword evidence="2 4" id="KW-0238">DNA-binding</keyword>
<dbReference type="InterPro" id="IPR050109">
    <property type="entry name" value="HTH-type_TetR-like_transc_reg"/>
</dbReference>
<keyword evidence="7" id="KW-1185">Reference proteome</keyword>
<dbReference type="Pfam" id="PF00440">
    <property type="entry name" value="TetR_N"/>
    <property type="match status" value="1"/>
</dbReference>
<gene>
    <name evidence="6" type="ORF">AWW66_18310</name>
</gene>
<keyword evidence="1" id="KW-0805">Transcription regulation</keyword>
<reference evidence="6 7" key="1">
    <citation type="submission" date="2016-01" db="EMBL/GenBank/DDBJ databases">
        <title>Whole genome sequence and analysis of Micromonospora rosaria DSM 803, which can produce antibacterial substance rosamicin.</title>
        <authorList>
            <person name="Yang H."/>
            <person name="He X."/>
            <person name="Zhu D."/>
        </authorList>
    </citation>
    <scope>NUCLEOTIDE SEQUENCE [LARGE SCALE GENOMIC DNA]</scope>
    <source>
        <strain evidence="6 7">DSM 803</strain>
    </source>
</reference>
<evidence type="ECO:0000259" key="5">
    <source>
        <dbReference type="PROSITE" id="PS50977"/>
    </source>
</evidence>
<dbReference type="PRINTS" id="PR00455">
    <property type="entry name" value="HTHTETR"/>
</dbReference>
<evidence type="ECO:0000256" key="1">
    <source>
        <dbReference type="ARBA" id="ARBA00023015"/>
    </source>
</evidence>
<feature type="DNA-binding region" description="H-T-H motif" evidence="4">
    <location>
        <begin position="32"/>
        <end position="51"/>
    </location>
</feature>
<keyword evidence="3" id="KW-0804">Transcription</keyword>
<protein>
    <submittedName>
        <fullName evidence="6">TetR family transcriptional regulator</fullName>
    </submittedName>
</protein>
<proteinExistence type="predicted"/>
<dbReference type="OrthoDB" id="9806334at2"/>
<dbReference type="PANTHER" id="PTHR30055">
    <property type="entry name" value="HTH-TYPE TRANSCRIPTIONAL REGULATOR RUTR"/>
    <property type="match status" value="1"/>
</dbReference>
<evidence type="ECO:0000256" key="4">
    <source>
        <dbReference type="PROSITE-ProRule" id="PRU00335"/>
    </source>
</evidence>
<dbReference type="InterPro" id="IPR041479">
    <property type="entry name" value="TetR_CgmR_C"/>
</dbReference>
<comment type="caution">
    <text evidence="6">The sequence shown here is derived from an EMBL/GenBank/DDBJ whole genome shotgun (WGS) entry which is preliminary data.</text>
</comment>
<dbReference type="GO" id="GO:0000976">
    <property type="term" value="F:transcription cis-regulatory region binding"/>
    <property type="evidence" value="ECO:0007669"/>
    <property type="project" value="TreeGrafter"/>
</dbReference>
<evidence type="ECO:0000313" key="6">
    <source>
        <dbReference type="EMBL" id="KXK60544.1"/>
    </source>
</evidence>
<evidence type="ECO:0000313" key="7">
    <source>
        <dbReference type="Proteomes" id="UP000070620"/>
    </source>
</evidence>
<dbReference type="Proteomes" id="UP000070620">
    <property type="component" value="Unassembled WGS sequence"/>
</dbReference>
<dbReference type="GO" id="GO:0003700">
    <property type="term" value="F:DNA-binding transcription factor activity"/>
    <property type="evidence" value="ECO:0007669"/>
    <property type="project" value="TreeGrafter"/>
</dbReference>
<dbReference type="InterPro" id="IPR009057">
    <property type="entry name" value="Homeodomain-like_sf"/>
</dbReference>
<dbReference type="EMBL" id="LRQV01000067">
    <property type="protein sequence ID" value="KXK60544.1"/>
    <property type="molecule type" value="Genomic_DNA"/>
</dbReference>
<feature type="domain" description="HTH tetR-type" evidence="5">
    <location>
        <begin position="10"/>
        <end position="69"/>
    </location>
</feature>
<dbReference type="InterPro" id="IPR001647">
    <property type="entry name" value="HTH_TetR"/>
</dbReference>